<dbReference type="GO" id="GO:0047355">
    <property type="term" value="F:CDP-glycerol glycerophosphotransferase activity"/>
    <property type="evidence" value="ECO:0007669"/>
    <property type="project" value="InterPro"/>
</dbReference>
<dbReference type="AlphaFoldDB" id="B7C7G9"/>
<dbReference type="RefSeq" id="WP_003863933.1">
    <property type="nucleotide sequence ID" value="NZ_DS996839.1"/>
</dbReference>
<dbReference type="SUPFAM" id="SSF53756">
    <property type="entry name" value="UDP-Glycosyltransferase/glycogen phosphorylase"/>
    <property type="match status" value="1"/>
</dbReference>
<comment type="similarity">
    <text evidence="2">Belongs to the CDP-glycerol glycerophosphotransferase family.</text>
</comment>
<evidence type="ECO:0000313" key="7">
    <source>
        <dbReference type="EMBL" id="EEC91277.1"/>
    </source>
</evidence>
<dbReference type="eggNOG" id="COG1887">
    <property type="taxonomic scope" value="Bacteria"/>
</dbReference>
<dbReference type="Pfam" id="PF04464">
    <property type="entry name" value="Glyphos_transf"/>
    <property type="match status" value="1"/>
</dbReference>
<dbReference type="GO" id="GO:0019350">
    <property type="term" value="P:teichoic acid biosynthetic process"/>
    <property type="evidence" value="ECO:0007669"/>
    <property type="project" value="UniProtKB-KW"/>
</dbReference>
<sequence>MEKKLFVFESAPDFADNSRGFWEYLKNNENVDTFWCVRDENMCRRMQEKGIRCALFGTDEANEMIEQADCFITSSFEFAYAKRKNQIHVSAWHGFPLKLIGYFDSASPNTDFMNLKVITAQSDIITATSRTCQLNMSGMLSVDPNKVKVTGFPRNDLLYTENGKENLKKLLNVDLNCKFIFYLPTMRKGLKDEGKQFEDNIFNYDDYDVQALDAFLAENNAYIVSKFHFADQEYYKKNNFEIPKRMILLDTSTLNEQLLTIYHIMNAFDVLITDYSSVYVDYLLLDRPIVFSCPDLEKYKKDRGFVVEDPSLLMPGTLVHNQKELIDSLKACDFEKDKRKNMMPYFHKNCDSYSSKRLYDEIVKKFLNNDYDFDKKLGKAYLPGYSGLCSYNMDLHTEIYIDKGNGLNENDKLYIDKNVQNNGDEIVYEISGLKDVTYMRFDPDTNGHWVIENLKIKANDTLLPFHVFNGVQVENKIFFLEFDPQIHIDLNKKNIDSLNISFTIYESYQNIHLITEVLCEVNEKNSIYKNELNSIKNSRSYKATEKIKKVIKR</sequence>
<dbReference type="PANTHER" id="PTHR37316:SF3">
    <property type="entry name" value="TEICHOIC ACID GLYCEROL-PHOSPHATE TRANSFERASE"/>
    <property type="match status" value="1"/>
</dbReference>
<evidence type="ECO:0000313" key="8">
    <source>
        <dbReference type="Proteomes" id="UP000004315"/>
    </source>
</evidence>
<comment type="caution">
    <text evidence="7">The sequence shown here is derived from an EMBL/GenBank/DDBJ whole genome shotgun (WGS) entry which is preliminary data.</text>
</comment>
<dbReference type="Proteomes" id="UP000004315">
    <property type="component" value="Unassembled WGS sequence"/>
</dbReference>
<dbReference type="HOGENOM" id="CLU_492415_0_0_9"/>
<evidence type="ECO:0000256" key="2">
    <source>
        <dbReference type="ARBA" id="ARBA00010488"/>
    </source>
</evidence>
<evidence type="ECO:0000256" key="4">
    <source>
        <dbReference type="ARBA" id="ARBA00022679"/>
    </source>
</evidence>
<organism evidence="7 8">
    <name type="scientific">Holdemanella biformis DSM 3989</name>
    <dbReference type="NCBI Taxonomy" id="518637"/>
    <lineage>
        <taxon>Bacteria</taxon>
        <taxon>Bacillati</taxon>
        <taxon>Bacillota</taxon>
        <taxon>Erysipelotrichia</taxon>
        <taxon>Erysipelotrichales</taxon>
        <taxon>Erysipelotrichaceae</taxon>
        <taxon>Holdemanella</taxon>
    </lineage>
</organism>
<dbReference type="Gene3D" id="3.40.50.12580">
    <property type="match status" value="1"/>
</dbReference>
<evidence type="ECO:0000256" key="3">
    <source>
        <dbReference type="ARBA" id="ARBA00022475"/>
    </source>
</evidence>
<keyword evidence="5" id="KW-0777">Teichoic acid biosynthesis</keyword>
<reference evidence="7 8" key="1">
    <citation type="submission" date="2008-10" db="EMBL/GenBank/DDBJ databases">
        <authorList>
            <person name="Fulton L."/>
            <person name="Clifton S."/>
            <person name="Fulton B."/>
            <person name="Xu J."/>
            <person name="Minx P."/>
            <person name="Pepin K.H."/>
            <person name="Johnson M."/>
            <person name="Bhonagiri V."/>
            <person name="Nash W.E."/>
            <person name="Mardis E.R."/>
            <person name="Wilson R.K."/>
        </authorList>
    </citation>
    <scope>NUCLEOTIDE SEQUENCE [LARGE SCALE GENOMIC DNA]</scope>
    <source>
        <strain evidence="7 8">DSM 3989</strain>
    </source>
</reference>
<keyword evidence="8" id="KW-1185">Reference proteome</keyword>
<gene>
    <name evidence="7" type="ORF">EUBIFOR_00116</name>
</gene>
<dbReference type="PANTHER" id="PTHR37316">
    <property type="entry name" value="TEICHOIC ACID GLYCEROL-PHOSPHATE PRIMASE"/>
    <property type="match status" value="1"/>
</dbReference>
<dbReference type="InterPro" id="IPR051612">
    <property type="entry name" value="Teichoic_Acid_Biosynth"/>
</dbReference>
<dbReference type="InterPro" id="IPR043148">
    <property type="entry name" value="TagF_C"/>
</dbReference>
<keyword evidence="4 7" id="KW-0808">Transferase</keyword>
<evidence type="ECO:0000256" key="1">
    <source>
        <dbReference type="ARBA" id="ARBA00004202"/>
    </source>
</evidence>
<dbReference type="InterPro" id="IPR007554">
    <property type="entry name" value="Glycerophosphate_synth"/>
</dbReference>
<dbReference type="GO" id="GO:0005886">
    <property type="term" value="C:plasma membrane"/>
    <property type="evidence" value="ECO:0007669"/>
    <property type="project" value="UniProtKB-SubCell"/>
</dbReference>
<dbReference type="Gene3D" id="3.40.50.11820">
    <property type="match status" value="1"/>
</dbReference>
<evidence type="ECO:0000256" key="6">
    <source>
        <dbReference type="ARBA" id="ARBA00023136"/>
    </source>
</evidence>
<protein>
    <submittedName>
        <fullName evidence="7">CDP-glycerol:poly(Glycerophosphate) glycerophosphotransferase</fullName>
    </submittedName>
</protein>
<comment type="subcellular location">
    <subcellularLocation>
        <location evidence="1">Cell membrane</location>
        <topology evidence="1">Peripheral membrane protein</topology>
    </subcellularLocation>
</comment>
<proteinExistence type="inferred from homology"/>
<accession>B7C7G9</accession>
<dbReference type="OrthoDB" id="9811865at2"/>
<dbReference type="EMBL" id="ABYT01000011">
    <property type="protein sequence ID" value="EEC91277.1"/>
    <property type="molecule type" value="Genomic_DNA"/>
</dbReference>
<dbReference type="InterPro" id="IPR043149">
    <property type="entry name" value="TagF_N"/>
</dbReference>
<name>B7C7G9_9FIRM</name>
<evidence type="ECO:0000256" key="5">
    <source>
        <dbReference type="ARBA" id="ARBA00022944"/>
    </source>
</evidence>
<dbReference type="STRING" id="518637.EUBIFOR_00116"/>
<keyword evidence="6" id="KW-0472">Membrane</keyword>
<keyword evidence="3" id="KW-1003">Cell membrane</keyword>
<reference evidence="7 8" key="2">
    <citation type="submission" date="2008-11" db="EMBL/GenBank/DDBJ databases">
        <title>Draft genome sequence of Eubacterium biforme (DSM 3989).</title>
        <authorList>
            <person name="Sudarsanam P."/>
            <person name="Ley R."/>
            <person name="Guruge J."/>
            <person name="Turnbaugh P.J."/>
            <person name="Mahowald M."/>
            <person name="Liep D."/>
            <person name="Gordon J."/>
        </authorList>
    </citation>
    <scope>NUCLEOTIDE SEQUENCE [LARGE SCALE GENOMIC DNA]</scope>
    <source>
        <strain evidence="7 8">DSM 3989</strain>
    </source>
</reference>